<dbReference type="Pfam" id="PF00575">
    <property type="entry name" value="S1"/>
    <property type="match status" value="5"/>
</dbReference>
<feature type="domain" description="S1 motif" evidence="5">
    <location>
        <begin position="304"/>
        <end position="367"/>
    </location>
</feature>
<evidence type="ECO:0000256" key="2">
    <source>
        <dbReference type="ARBA" id="ARBA00022980"/>
    </source>
</evidence>
<accession>A0ABZ2KLB4</accession>
<proteinExistence type="inferred from homology"/>
<evidence type="ECO:0000313" key="6">
    <source>
        <dbReference type="EMBL" id="WXA99448.1"/>
    </source>
</evidence>
<keyword evidence="3" id="KW-0687">Ribonucleoprotein</keyword>
<reference evidence="6 7" key="1">
    <citation type="submission" date="2021-12" db="EMBL/GenBank/DDBJ databases">
        <title>Discovery of the Pendulisporaceae a myxobacterial family with distinct sporulation behavior and unique specialized metabolism.</title>
        <authorList>
            <person name="Garcia R."/>
            <person name="Popoff A."/>
            <person name="Bader C.D."/>
            <person name="Loehr J."/>
            <person name="Walesch S."/>
            <person name="Walt C."/>
            <person name="Boldt J."/>
            <person name="Bunk B."/>
            <person name="Haeckl F.J.F.P.J."/>
            <person name="Gunesch A.P."/>
            <person name="Birkelbach J."/>
            <person name="Nuebel U."/>
            <person name="Pietschmann T."/>
            <person name="Bach T."/>
            <person name="Mueller R."/>
        </authorList>
    </citation>
    <scope>NUCLEOTIDE SEQUENCE [LARGE SCALE GENOMIC DNA]</scope>
    <source>
        <strain evidence="6 7">MSr12523</strain>
    </source>
</reference>
<dbReference type="SUPFAM" id="SSF50249">
    <property type="entry name" value="Nucleic acid-binding proteins"/>
    <property type="match status" value="5"/>
</dbReference>
<dbReference type="InterPro" id="IPR050437">
    <property type="entry name" value="Ribos_protein_bS1-like"/>
</dbReference>
<keyword evidence="2" id="KW-0689">Ribosomal protein</keyword>
<feature type="domain" description="S1 motif" evidence="5">
    <location>
        <begin position="210"/>
        <end position="289"/>
    </location>
</feature>
<sequence length="493" mass="51719">MSSEKRETPGTEDSFAAMFEREAPAMGNRKRGGAPRVGAKVDGVVVQVGRDSVFVELDGKRQAFFDAAELRAPDGTISVKEGDRVTAQVVESDDAKGIIRLGRSMGKPGSLAALEQARESGLGVEGKVTGVNKGGLDVDVGGMRAFCPMSQIDVRRVEDADAKALIGQLLRFVVTDIRDGGKNIVVSRRAFLQQESSEAAARALVDIVPGAVLTGTVSSVRDFGAFVDLGGIEGLIPRSEIAHDRSVSVDDALKPGDTVEVQVREVKDVEPAKASTARGATKKITLSLKALTADPWAELALVEGRVALGTVTRETEFGLFVRLGPGVEGLVHVSELGRGTKPAEGQEIRVVVKKIDRASRKISLVPAPDDAQVGGVVATGTVKVGAIVSGAVERIEQYGLFVQIDGTKGKAGRGLVPVAEIGVPRGTDLRKSFPEGTKVTAKVLETGDGRLRLSIKGALADQERGDYEAARGKAAAPASLGTFADLLKKSTKK</sequence>
<evidence type="ECO:0000256" key="1">
    <source>
        <dbReference type="ARBA" id="ARBA00006767"/>
    </source>
</evidence>
<dbReference type="InterPro" id="IPR003029">
    <property type="entry name" value="S1_domain"/>
</dbReference>
<feature type="domain" description="S1 motif" evidence="5">
    <location>
        <begin position="121"/>
        <end position="189"/>
    </location>
</feature>
<dbReference type="PANTHER" id="PTHR10724">
    <property type="entry name" value="30S RIBOSOMAL PROTEIN S1"/>
    <property type="match status" value="1"/>
</dbReference>
<dbReference type="InterPro" id="IPR012340">
    <property type="entry name" value="NA-bd_OB-fold"/>
</dbReference>
<dbReference type="SMART" id="SM00316">
    <property type="entry name" value="S1"/>
    <property type="match status" value="5"/>
</dbReference>
<evidence type="ECO:0000259" key="5">
    <source>
        <dbReference type="PROSITE" id="PS50126"/>
    </source>
</evidence>
<dbReference type="Proteomes" id="UP001379533">
    <property type="component" value="Chromosome"/>
</dbReference>
<evidence type="ECO:0000313" key="7">
    <source>
        <dbReference type="Proteomes" id="UP001379533"/>
    </source>
</evidence>
<protein>
    <submittedName>
        <fullName evidence="6">S1 RNA-binding domain-containing protein</fullName>
    </submittedName>
</protein>
<keyword evidence="7" id="KW-1185">Reference proteome</keyword>
<dbReference type="Gene3D" id="2.40.50.140">
    <property type="entry name" value="Nucleic acid-binding proteins"/>
    <property type="match status" value="5"/>
</dbReference>
<dbReference type="CDD" id="cd04465">
    <property type="entry name" value="S1_RPS1_repeat_ec2_hs2"/>
    <property type="match status" value="1"/>
</dbReference>
<dbReference type="PANTHER" id="PTHR10724:SF7">
    <property type="entry name" value="SMALL RIBOSOMAL SUBUNIT PROTEIN BS1C"/>
    <property type="match status" value="1"/>
</dbReference>
<gene>
    <name evidence="6" type="ORF">LZC95_21835</name>
</gene>
<dbReference type="PROSITE" id="PS50126">
    <property type="entry name" value="S1"/>
    <property type="match status" value="5"/>
</dbReference>
<dbReference type="RefSeq" id="WP_394850088.1">
    <property type="nucleotide sequence ID" value="NZ_CP089982.1"/>
</dbReference>
<evidence type="ECO:0000256" key="3">
    <source>
        <dbReference type="ARBA" id="ARBA00023274"/>
    </source>
</evidence>
<feature type="domain" description="S1 motif" evidence="5">
    <location>
        <begin position="385"/>
        <end position="456"/>
    </location>
</feature>
<name>A0ABZ2KLB4_9BACT</name>
<dbReference type="InterPro" id="IPR035104">
    <property type="entry name" value="Ribosomal_protein_S1-like"/>
</dbReference>
<feature type="domain" description="S1 motif" evidence="5">
    <location>
        <begin position="38"/>
        <end position="104"/>
    </location>
</feature>
<evidence type="ECO:0000256" key="4">
    <source>
        <dbReference type="SAM" id="MobiDB-lite"/>
    </source>
</evidence>
<feature type="region of interest" description="Disordered" evidence="4">
    <location>
        <begin position="1"/>
        <end position="34"/>
    </location>
</feature>
<organism evidence="6 7">
    <name type="scientific">Pendulispora brunnea</name>
    <dbReference type="NCBI Taxonomy" id="2905690"/>
    <lineage>
        <taxon>Bacteria</taxon>
        <taxon>Pseudomonadati</taxon>
        <taxon>Myxococcota</taxon>
        <taxon>Myxococcia</taxon>
        <taxon>Myxococcales</taxon>
        <taxon>Sorangiineae</taxon>
        <taxon>Pendulisporaceae</taxon>
        <taxon>Pendulispora</taxon>
    </lineage>
</organism>
<comment type="similarity">
    <text evidence="1">Belongs to the bacterial ribosomal protein bS1 family.</text>
</comment>
<dbReference type="EMBL" id="CP089982">
    <property type="protein sequence ID" value="WXA99448.1"/>
    <property type="molecule type" value="Genomic_DNA"/>
</dbReference>
<dbReference type="PRINTS" id="PR00681">
    <property type="entry name" value="RIBOSOMALS1"/>
</dbReference>